<evidence type="ECO:0000313" key="1">
    <source>
        <dbReference type="EMBL" id="KAK2547309.1"/>
    </source>
</evidence>
<organism evidence="1 2">
    <name type="scientific">Acropora cervicornis</name>
    <name type="common">Staghorn coral</name>
    <dbReference type="NCBI Taxonomy" id="6130"/>
    <lineage>
        <taxon>Eukaryota</taxon>
        <taxon>Metazoa</taxon>
        <taxon>Cnidaria</taxon>
        <taxon>Anthozoa</taxon>
        <taxon>Hexacorallia</taxon>
        <taxon>Scleractinia</taxon>
        <taxon>Astrocoeniina</taxon>
        <taxon>Acroporidae</taxon>
        <taxon>Acropora</taxon>
    </lineage>
</organism>
<comment type="caution">
    <text evidence="1">The sequence shown here is derived from an EMBL/GenBank/DDBJ whole genome shotgun (WGS) entry which is preliminary data.</text>
</comment>
<feature type="non-terminal residue" evidence="1">
    <location>
        <position position="122"/>
    </location>
</feature>
<name>A0AAD9URI9_ACRCE</name>
<gene>
    <name evidence="1" type="ORF">P5673_032809</name>
</gene>
<keyword evidence="2" id="KW-1185">Reference proteome</keyword>
<sequence>KELSTAIIETNPTRKPTPTRSKLPAVDLIAIYYALVRSILEYGSPVWATLPEYLSDVVEGVQKKALRIVFPGLAYRRRSSRGWSPDPCHTSCSSLGQIFTRCSRARTITLGANIYCIADKLS</sequence>
<reference evidence="1" key="2">
    <citation type="journal article" date="2023" name="Science">
        <title>Genomic signatures of disease resistance in endangered staghorn corals.</title>
        <authorList>
            <person name="Vollmer S.V."/>
            <person name="Selwyn J.D."/>
            <person name="Despard B.A."/>
            <person name="Roesel C.L."/>
        </authorList>
    </citation>
    <scope>NUCLEOTIDE SEQUENCE</scope>
    <source>
        <strain evidence="1">K2</strain>
    </source>
</reference>
<dbReference type="EMBL" id="JARQWQ010000193">
    <property type="protein sequence ID" value="KAK2547309.1"/>
    <property type="molecule type" value="Genomic_DNA"/>
</dbReference>
<accession>A0AAD9URI9</accession>
<evidence type="ECO:0000313" key="2">
    <source>
        <dbReference type="Proteomes" id="UP001249851"/>
    </source>
</evidence>
<dbReference type="Proteomes" id="UP001249851">
    <property type="component" value="Unassembled WGS sequence"/>
</dbReference>
<protein>
    <submittedName>
        <fullName evidence="1">Uncharacterized protein</fullName>
    </submittedName>
</protein>
<dbReference type="AlphaFoldDB" id="A0AAD9URI9"/>
<reference evidence="1" key="1">
    <citation type="journal article" date="2023" name="G3 (Bethesda)">
        <title>Whole genome assembly and annotation of the endangered Caribbean coral Acropora cervicornis.</title>
        <authorList>
            <person name="Selwyn J.D."/>
            <person name="Vollmer S.V."/>
        </authorList>
    </citation>
    <scope>NUCLEOTIDE SEQUENCE</scope>
    <source>
        <strain evidence="1">K2</strain>
    </source>
</reference>
<proteinExistence type="predicted"/>